<protein>
    <recommendedName>
        <fullName evidence="7">Anoctamin transmembrane domain-containing protein</fullName>
    </recommendedName>
</protein>
<dbReference type="InterPro" id="IPR049452">
    <property type="entry name" value="Anoctamin_TM"/>
</dbReference>
<feature type="domain" description="Anoctamin transmembrane" evidence="7">
    <location>
        <begin position="226"/>
        <end position="755"/>
    </location>
</feature>
<dbReference type="Proteomes" id="UP000751190">
    <property type="component" value="Unassembled WGS sequence"/>
</dbReference>
<proteinExistence type="predicted"/>
<feature type="transmembrane region" description="Helical" evidence="6">
    <location>
        <begin position="446"/>
        <end position="468"/>
    </location>
</feature>
<feature type="transmembrane region" description="Helical" evidence="6">
    <location>
        <begin position="408"/>
        <end position="434"/>
    </location>
</feature>
<evidence type="ECO:0000256" key="2">
    <source>
        <dbReference type="ARBA" id="ARBA00022692"/>
    </source>
</evidence>
<dbReference type="PANTHER" id="PTHR12308:SF73">
    <property type="entry name" value="ANOCTAMIN"/>
    <property type="match status" value="1"/>
</dbReference>
<keyword evidence="9" id="KW-1185">Reference proteome</keyword>
<comment type="subcellular location">
    <subcellularLocation>
        <location evidence="1">Membrane</location>
        <topology evidence="1">Multi-pass membrane protein</topology>
    </subcellularLocation>
</comment>
<dbReference type="AlphaFoldDB" id="A0A8J5XXY3"/>
<organism evidence="8 9">
    <name type="scientific">Diacronema lutheri</name>
    <name type="common">Unicellular marine alga</name>
    <name type="synonym">Monochrysis lutheri</name>
    <dbReference type="NCBI Taxonomy" id="2081491"/>
    <lineage>
        <taxon>Eukaryota</taxon>
        <taxon>Haptista</taxon>
        <taxon>Haptophyta</taxon>
        <taxon>Pavlovophyceae</taxon>
        <taxon>Pavlovales</taxon>
        <taxon>Pavlovaceae</taxon>
        <taxon>Diacronema</taxon>
    </lineage>
</organism>
<evidence type="ECO:0000256" key="3">
    <source>
        <dbReference type="ARBA" id="ARBA00022989"/>
    </source>
</evidence>
<feature type="transmembrane region" description="Helical" evidence="6">
    <location>
        <begin position="277"/>
        <end position="294"/>
    </location>
</feature>
<evidence type="ECO:0000256" key="5">
    <source>
        <dbReference type="SAM" id="MobiDB-lite"/>
    </source>
</evidence>
<dbReference type="OrthoDB" id="18915at2759"/>
<dbReference type="GO" id="GO:0005254">
    <property type="term" value="F:chloride channel activity"/>
    <property type="evidence" value="ECO:0007669"/>
    <property type="project" value="TreeGrafter"/>
</dbReference>
<feature type="compositionally biased region" description="Basic and acidic residues" evidence="5">
    <location>
        <begin position="759"/>
        <end position="772"/>
    </location>
</feature>
<feature type="region of interest" description="Disordered" evidence="5">
    <location>
        <begin position="1"/>
        <end position="30"/>
    </location>
</feature>
<keyword evidence="4 6" id="KW-0472">Membrane</keyword>
<keyword evidence="3 6" id="KW-1133">Transmembrane helix</keyword>
<evidence type="ECO:0000256" key="4">
    <source>
        <dbReference type="ARBA" id="ARBA00023136"/>
    </source>
</evidence>
<evidence type="ECO:0000313" key="8">
    <source>
        <dbReference type="EMBL" id="KAG8471076.1"/>
    </source>
</evidence>
<dbReference type="GO" id="GO:0016020">
    <property type="term" value="C:membrane"/>
    <property type="evidence" value="ECO:0007669"/>
    <property type="project" value="UniProtKB-SubCell"/>
</dbReference>
<accession>A0A8J5XXY3</accession>
<evidence type="ECO:0000256" key="6">
    <source>
        <dbReference type="SAM" id="Phobius"/>
    </source>
</evidence>
<dbReference type="PANTHER" id="PTHR12308">
    <property type="entry name" value="ANOCTAMIN"/>
    <property type="match status" value="1"/>
</dbReference>
<evidence type="ECO:0000259" key="7">
    <source>
        <dbReference type="Pfam" id="PF04547"/>
    </source>
</evidence>
<comment type="caution">
    <text evidence="8">The sequence shown here is derived from an EMBL/GenBank/DDBJ whole genome shotgun (WGS) entry which is preliminary data.</text>
</comment>
<dbReference type="Pfam" id="PF04547">
    <property type="entry name" value="Anoctamin"/>
    <property type="match status" value="1"/>
</dbReference>
<feature type="transmembrane region" description="Helical" evidence="6">
    <location>
        <begin position="671"/>
        <end position="699"/>
    </location>
</feature>
<feature type="transmembrane region" description="Helical" evidence="6">
    <location>
        <begin position="247"/>
        <end position="265"/>
    </location>
</feature>
<feature type="region of interest" description="Disordered" evidence="5">
    <location>
        <begin position="755"/>
        <end position="803"/>
    </location>
</feature>
<feature type="transmembrane region" description="Helical" evidence="6">
    <location>
        <begin position="719"/>
        <end position="741"/>
    </location>
</feature>
<feature type="transmembrane region" description="Helical" evidence="6">
    <location>
        <begin position="631"/>
        <end position="650"/>
    </location>
</feature>
<gene>
    <name evidence="8" type="ORF">KFE25_009497</name>
</gene>
<dbReference type="OMA" id="TRTDFFG"/>
<evidence type="ECO:0000256" key="1">
    <source>
        <dbReference type="ARBA" id="ARBA00004141"/>
    </source>
</evidence>
<keyword evidence="2 6" id="KW-0812">Transmembrane</keyword>
<evidence type="ECO:0000313" key="9">
    <source>
        <dbReference type="Proteomes" id="UP000751190"/>
    </source>
</evidence>
<name>A0A8J5XXY3_DIALT</name>
<dbReference type="InterPro" id="IPR007632">
    <property type="entry name" value="Anoctamin"/>
</dbReference>
<dbReference type="EMBL" id="JAGTXO010000001">
    <property type="protein sequence ID" value="KAG8471076.1"/>
    <property type="molecule type" value="Genomic_DNA"/>
</dbReference>
<feature type="transmembrane region" description="Helical" evidence="6">
    <location>
        <begin position="536"/>
        <end position="558"/>
    </location>
</feature>
<sequence length="803" mass="89394">MSAARAKPPAGSSLVFATDAPPGAVADRHQEDSIDGMGAIDFVLKFEHVYVEDATSDEEREEMGALHKKRKDLVNAIRFSGLKALRRQSKTVDDKGRHVAYFVFVFAPEDVISQEAARLRINKKLKPAYKDAESDVVGYDIYNEDEAHLFESSPGASFFTSLERQRCIFAKLEASLVNGGAGLDIDTMCADGVISDWTFMPNALEAEALSAAWVHKYLSPAPVHAVREYFGERIGFYFAFFDEYIKFLRPLSIFSVATFAYQMYLTAQTSYWQTDNLLVPIYAIAICIWSTVMIETWKRRQSVLAWQWGVTSSEENEPSRPEYLADKRTRPQIGVFRHGVGFVPLNNESTRLSIVRRLSTLVSPREAPVVKDAPDAEAGSRAPGDDDTPDDDVVMTLVFPPGVHYRRVLLSLALTLSVIAAVAVGALFTLAYKIVLVRSYPQWGNYLGSAINVAFIALTDTAWSRLALTLNDWEMYRTDSQWFGALVYKTFLFRFINKNATPFYIAFAQGARLELFGLGVKDSCPNNDCLRALSDYLLVAVVFSEISRNLLTLVPLALDKYKARKAAQAKAAAAAAAQPMVAAPEDGVAKQQLVHAAASDAPTPLELVEAELLKSVYPGTFDEMLELSVQFGYVVMFAVGFPIAPFFVQLNNMVERKTDALKTLKMRRPRYRGATGIGSWLNVLEFLTVFSVVTNMLILFFSSSVTRDALGNTFSLTNVLLIVVFVEHLLFALKLGIAIGIDDVPRWVERARTRQSLRHRTESERSENERNKRLAAQIQDMSSSDDDDDSDRMALDESSALVA</sequence>
<reference evidence="8" key="1">
    <citation type="submission" date="2021-05" db="EMBL/GenBank/DDBJ databases">
        <title>The genome of the haptophyte Pavlova lutheri (Diacronema luteri, Pavlovales) - a model for lipid biosynthesis in eukaryotic algae.</title>
        <authorList>
            <person name="Hulatt C.J."/>
            <person name="Posewitz M.C."/>
        </authorList>
    </citation>
    <scope>NUCLEOTIDE SEQUENCE</scope>
    <source>
        <strain evidence="8">NIVA-4/92</strain>
    </source>
</reference>